<dbReference type="SUPFAM" id="SSF53067">
    <property type="entry name" value="Actin-like ATPase domain"/>
    <property type="match status" value="2"/>
</dbReference>
<dbReference type="Gene3D" id="3.30.420.40">
    <property type="match status" value="1"/>
</dbReference>
<dbReference type="Proteomes" id="UP001211065">
    <property type="component" value="Unassembled WGS sequence"/>
</dbReference>
<dbReference type="Pfam" id="PF00370">
    <property type="entry name" value="FGGY_N"/>
    <property type="match status" value="1"/>
</dbReference>
<dbReference type="CDD" id="cd01173">
    <property type="entry name" value="pyridoxal_pyridoxamine_kinase"/>
    <property type="match status" value="1"/>
</dbReference>
<dbReference type="Gene3D" id="1.20.58.2240">
    <property type="match status" value="1"/>
</dbReference>
<dbReference type="Gene3D" id="3.40.1190.20">
    <property type="match status" value="1"/>
</dbReference>
<proteinExistence type="inferred from homology"/>
<evidence type="ECO:0000256" key="2">
    <source>
        <dbReference type="ARBA" id="ARBA00012104"/>
    </source>
</evidence>
<gene>
    <name evidence="9" type="ORF">HK099_006735</name>
</gene>
<evidence type="ECO:0000256" key="6">
    <source>
        <dbReference type="ARBA" id="ARBA00022840"/>
    </source>
</evidence>
<keyword evidence="5" id="KW-0418">Kinase</keyword>
<feature type="domain" description="Carbohydrate kinase FGGY N-terminal" evidence="7">
    <location>
        <begin position="260"/>
        <end position="508"/>
    </location>
</feature>
<sequence length="781" mass="86568">MLKSPRVLSIQSHVVHGYVGNKCSVFTLQILGYDVDPINTVQLSNHTKYKKVTGHRLEGGEIAKLIEGLEDNNLLNEYTHLLTGYQGPSALAMVETTVMDPVLGDEGKMYVELLTGIKVKNFDSAKKALDVLHKFKARTIIITSALLEEFQQNLDGKNDIPQDLCLIGSHQNSTGEVFQFSVRFPKIEGSFTGTGDLFASLLLANIKEVIIKDDFLIEYLMDACVKCLSSMHLTLQKTKNSYLEKKLQGDREDMACRESAVVSSHGDIIAFSSEKILIKSENKFEFEHCSDNIWNAVLKTMKEAINFSNVEKSKILGIGFDATCSLVLLNHEGKKHNLPKPNTASLETNTLMWMDIRAAEVAKEISVFCEKNYSEIIKSTGGSVSPEMSLSKIVYLKKVMEESWFMELGSAMELPDFLTFKATGSNVRSKNCLNCKWGYNNAWNYSFFEHFGLRKTDVDIKFGGVSNEASEVGCRVGYLLPSVLEFLGFEKNQKISVASGLIDAYAGALASLALESKSVYDTISLIAGTSTCHILPSPHKNFVKGVWGPYEGVLIPNSYTLEGGSNCSGMLLMHLIETHPYYKELIKITDDAISYLNNFLTNCKDFQYKSKHFHILPDFHGNRSPLSDISVRGSIVGLGLGKGIEDLAILYLAAVQALCYSAKHVITSMQENNIDKLSFISLAGGLVNNALFCQTLADVTQLPVLTPKYVDECVLIGSAITAQASVNVDANLVDIMSKMSKKGLSYVPPKSNTLVDFHQKKYTVFLKLYADEKKYKEIMND</sequence>
<dbReference type="PANTHER" id="PTHR43435:SF4">
    <property type="entry name" value="FGGY CARBOHYDRATE KINASE DOMAIN-CONTAINING PROTEIN"/>
    <property type="match status" value="1"/>
</dbReference>
<dbReference type="AlphaFoldDB" id="A0AAD5U8B0"/>
<evidence type="ECO:0000256" key="1">
    <source>
        <dbReference type="ARBA" id="ARBA00008805"/>
    </source>
</evidence>
<comment type="caution">
    <text evidence="9">The sequence shown here is derived from an EMBL/GenBank/DDBJ whole genome shotgun (WGS) entry which is preliminary data.</text>
</comment>
<dbReference type="InterPro" id="IPR018484">
    <property type="entry name" value="FGGY_N"/>
</dbReference>
<dbReference type="PANTHER" id="PTHR43435">
    <property type="entry name" value="RIBULOKINASE"/>
    <property type="match status" value="1"/>
</dbReference>
<dbReference type="GO" id="GO:0008478">
    <property type="term" value="F:pyridoxal kinase activity"/>
    <property type="evidence" value="ECO:0007669"/>
    <property type="project" value="UniProtKB-EC"/>
</dbReference>
<protein>
    <recommendedName>
        <fullName evidence="2">pyridoxal kinase</fullName>
        <ecNumber evidence="2">2.7.1.35</ecNumber>
    </recommendedName>
</protein>
<reference evidence="9" key="1">
    <citation type="submission" date="2020-05" db="EMBL/GenBank/DDBJ databases">
        <title>Phylogenomic resolution of chytrid fungi.</title>
        <authorList>
            <person name="Stajich J.E."/>
            <person name="Amses K."/>
            <person name="Simmons R."/>
            <person name="Seto K."/>
            <person name="Myers J."/>
            <person name="Bonds A."/>
            <person name="Quandt C.A."/>
            <person name="Barry K."/>
            <person name="Liu P."/>
            <person name="Grigoriev I."/>
            <person name="Longcore J.E."/>
            <person name="James T.Y."/>
        </authorList>
    </citation>
    <scope>NUCLEOTIDE SEQUENCE</scope>
    <source>
        <strain evidence="9">JEL0476</strain>
    </source>
</reference>
<accession>A0AAD5U8B0</accession>
<dbReference type="GO" id="GO:0019321">
    <property type="term" value="P:pentose metabolic process"/>
    <property type="evidence" value="ECO:0007669"/>
    <property type="project" value="TreeGrafter"/>
</dbReference>
<dbReference type="GO" id="GO:0009443">
    <property type="term" value="P:pyridoxal 5'-phosphate salvage"/>
    <property type="evidence" value="ECO:0007669"/>
    <property type="project" value="InterPro"/>
</dbReference>
<feature type="domain" description="Carbohydrate kinase FGGY C-terminal" evidence="8">
    <location>
        <begin position="525"/>
        <end position="723"/>
    </location>
</feature>
<dbReference type="InterPro" id="IPR043129">
    <property type="entry name" value="ATPase_NBD"/>
</dbReference>
<keyword evidence="6" id="KW-0067">ATP-binding</keyword>
<dbReference type="SUPFAM" id="SSF53613">
    <property type="entry name" value="Ribokinase-like"/>
    <property type="match status" value="1"/>
</dbReference>
<evidence type="ECO:0000256" key="4">
    <source>
        <dbReference type="ARBA" id="ARBA00022741"/>
    </source>
</evidence>
<comment type="similarity">
    <text evidence="1">Belongs to the pyridoxine kinase family.</text>
</comment>
<dbReference type="InterPro" id="IPR029056">
    <property type="entry name" value="Ribokinase-like"/>
</dbReference>
<evidence type="ECO:0000256" key="3">
    <source>
        <dbReference type="ARBA" id="ARBA00022679"/>
    </source>
</evidence>
<evidence type="ECO:0000256" key="5">
    <source>
        <dbReference type="ARBA" id="ARBA00022777"/>
    </source>
</evidence>
<dbReference type="GO" id="GO:0019150">
    <property type="term" value="F:D-ribulokinase activity"/>
    <property type="evidence" value="ECO:0007669"/>
    <property type="project" value="TreeGrafter"/>
</dbReference>
<name>A0AAD5U8B0_9FUNG</name>
<evidence type="ECO:0000259" key="8">
    <source>
        <dbReference type="Pfam" id="PF02782"/>
    </source>
</evidence>
<dbReference type="InterPro" id="IPR004625">
    <property type="entry name" value="PyrdxlKinase"/>
</dbReference>
<evidence type="ECO:0000313" key="10">
    <source>
        <dbReference type="Proteomes" id="UP001211065"/>
    </source>
</evidence>
<dbReference type="EMBL" id="JADGJW010000006">
    <property type="protein sequence ID" value="KAJ3228110.1"/>
    <property type="molecule type" value="Genomic_DNA"/>
</dbReference>
<keyword evidence="4" id="KW-0547">Nucleotide-binding</keyword>
<dbReference type="EC" id="2.7.1.35" evidence="2"/>
<keyword evidence="10" id="KW-1185">Reference proteome</keyword>
<dbReference type="GO" id="GO:0005524">
    <property type="term" value="F:ATP binding"/>
    <property type="evidence" value="ECO:0007669"/>
    <property type="project" value="UniProtKB-KW"/>
</dbReference>
<organism evidence="9 10">
    <name type="scientific">Clydaea vesicula</name>
    <dbReference type="NCBI Taxonomy" id="447962"/>
    <lineage>
        <taxon>Eukaryota</taxon>
        <taxon>Fungi</taxon>
        <taxon>Fungi incertae sedis</taxon>
        <taxon>Chytridiomycota</taxon>
        <taxon>Chytridiomycota incertae sedis</taxon>
        <taxon>Chytridiomycetes</taxon>
        <taxon>Lobulomycetales</taxon>
        <taxon>Lobulomycetaceae</taxon>
        <taxon>Clydaea</taxon>
    </lineage>
</organism>
<dbReference type="GO" id="GO:0005737">
    <property type="term" value="C:cytoplasm"/>
    <property type="evidence" value="ECO:0007669"/>
    <property type="project" value="TreeGrafter"/>
</dbReference>
<evidence type="ECO:0000259" key="7">
    <source>
        <dbReference type="Pfam" id="PF00370"/>
    </source>
</evidence>
<evidence type="ECO:0000313" key="9">
    <source>
        <dbReference type="EMBL" id="KAJ3228110.1"/>
    </source>
</evidence>
<dbReference type="Pfam" id="PF02782">
    <property type="entry name" value="FGGY_C"/>
    <property type="match status" value="1"/>
</dbReference>
<keyword evidence="3" id="KW-0808">Transferase</keyword>
<dbReference type="InterPro" id="IPR018485">
    <property type="entry name" value="FGGY_C"/>
</dbReference>